<evidence type="ECO:0000256" key="1">
    <source>
        <dbReference type="SAM" id="Coils"/>
    </source>
</evidence>
<dbReference type="EMBL" id="JACHHE010000002">
    <property type="protein sequence ID" value="MBB5179289.1"/>
    <property type="molecule type" value="Genomic_DNA"/>
</dbReference>
<keyword evidence="4" id="KW-1185">Reference proteome</keyword>
<comment type="caution">
    <text evidence="3">The sequence shown here is derived from an EMBL/GenBank/DDBJ whole genome shotgun (WGS) entry which is preliminary data.</text>
</comment>
<keyword evidence="1" id="KW-0175">Coiled coil</keyword>
<dbReference type="Pfam" id="PF19610">
    <property type="entry name" value="DUF6115"/>
    <property type="match status" value="1"/>
</dbReference>
<reference evidence="3 4" key="1">
    <citation type="submission" date="2020-08" db="EMBL/GenBank/DDBJ databases">
        <title>Genomic Encyclopedia of Type Strains, Phase IV (KMG-IV): sequencing the most valuable type-strain genomes for metagenomic binning, comparative biology and taxonomic classification.</title>
        <authorList>
            <person name="Goeker M."/>
        </authorList>
    </citation>
    <scope>NUCLEOTIDE SEQUENCE [LARGE SCALE GENOMIC DNA]</scope>
    <source>
        <strain evidence="3 4">DSM 15895</strain>
    </source>
</reference>
<dbReference type="Proteomes" id="UP000525923">
    <property type="component" value="Unassembled WGS sequence"/>
</dbReference>
<proteinExistence type="predicted"/>
<dbReference type="RefSeq" id="WP_135504666.1">
    <property type="nucleotide sequence ID" value="NZ_JACHHE010000002.1"/>
</dbReference>
<gene>
    <name evidence="3" type="ORF">HNQ44_000713</name>
</gene>
<evidence type="ECO:0000256" key="2">
    <source>
        <dbReference type="SAM" id="Phobius"/>
    </source>
</evidence>
<dbReference type="InterPro" id="IPR046118">
    <property type="entry name" value="DUF6115"/>
</dbReference>
<keyword evidence="2" id="KW-0812">Transmembrane</keyword>
<feature type="coiled-coil region" evidence="1">
    <location>
        <begin position="56"/>
        <end position="83"/>
    </location>
</feature>
<keyword evidence="2" id="KW-0472">Membrane</keyword>
<sequence length="164" mass="18670">MNRTTIIKKERVNHVNGYLDAALILSVVVNVGAVFVLIKMYKLAAAIPVQNNDEIYKSMEEFIENMEKESDELFQNMTNYIKVKESEFDEKLRLVEEKRAAPAIVQAAPETVPAKMPEETGHGKVEKLYKQGFSPAQIAKVLKIELGQVELIINMLKKKQSYQQ</sequence>
<dbReference type="OrthoDB" id="2887014at2"/>
<evidence type="ECO:0000313" key="4">
    <source>
        <dbReference type="Proteomes" id="UP000525923"/>
    </source>
</evidence>
<dbReference type="AlphaFoldDB" id="A0A7W8FR97"/>
<name>A0A7W8FR97_9BACL</name>
<accession>A0A7W8FR97</accession>
<feature type="transmembrane region" description="Helical" evidence="2">
    <location>
        <begin position="21"/>
        <end position="41"/>
    </location>
</feature>
<protein>
    <submittedName>
        <fullName evidence="3">Uncharacterized protein</fullName>
    </submittedName>
</protein>
<evidence type="ECO:0000313" key="3">
    <source>
        <dbReference type="EMBL" id="MBB5179289.1"/>
    </source>
</evidence>
<keyword evidence="2" id="KW-1133">Transmembrane helix</keyword>
<organism evidence="3 4">
    <name type="scientific">Planococcus koreensis</name>
    <dbReference type="NCBI Taxonomy" id="112331"/>
    <lineage>
        <taxon>Bacteria</taxon>
        <taxon>Bacillati</taxon>
        <taxon>Bacillota</taxon>
        <taxon>Bacilli</taxon>
        <taxon>Bacillales</taxon>
        <taxon>Caryophanaceae</taxon>
        <taxon>Planococcus</taxon>
    </lineage>
</organism>